<evidence type="ECO:0000256" key="7">
    <source>
        <dbReference type="ARBA" id="ARBA00023128"/>
    </source>
</evidence>
<dbReference type="GO" id="GO:0000064">
    <property type="term" value="F:L-ornithine transmembrane transporter activity"/>
    <property type="evidence" value="ECO:0007669"/>
    <property type="project" value="TreeGrafter"/>
</dbReference>
<dbReference type="PRINTS" id="PR00926">
    <property type="entry name" value="MITOCARRIER"/>
</dbReference>
<sequence>MAAFDLTADSKPAPFRISRTTRDILSGTAGGITQVLVGQPFDIVKVRLQTAPAGTYGGMGDLVKKIIANEGPAAFYKGTLTPLLGVGLCVSIQFGVVEHLKREFSKSNAQRAGISAGSAASLSLGQLYMAGAAAGLANAFVAGPIEHIRIRLQTQTTKLYTGPLDCFSKITAAAGPTGIFRGMVPTLFREGVGLGTYFLVYESLVQWQLGRMGPNTTRADLPTTSAMMFGGTAGVALWLSAYPFDVVKSRLQTDALQASSRQYAGPLDCAAQIMRTSGLRGFLKGLGPTLVRAPIANAATFVAFEAAARNLDKFV</sequence>
<dbReference type="Proteomes" id="UP000077671">
    <property type="component" value="Unassembled WGS sequence"/>
</dbReference>
<dbReference type="EMBL" id="LWDD02000717">
    <property type="protein sequence ID" value="KAE8256920.1"/>
    <property type="molecule type" value="Genomic_DNA"/>
</dbReference>
<dbReference type="GO" id="GO:0031966">
    <property type="term" value="C:mitochondrial membrane"/>
    <property type="evidence" value="ECO:0007669"/>
    <property type="project" value="UniProtKB-SubCell"/>
</dbReference>
<evidence type="ECO:0000256" key="6">
    <source>
        <dbReference type="ARBA" id="ARBA00022989"/>
    </source>
</evidence>
<reference evidence="12" key="1">
    <citation type="submission" date="2016-04" db="EMBL/GenBank/DDBJ databases">
        <authorList>
            <person name="Nguyen H.D."/>
            <person name="Kesanakurti P."/>
            <person name="Cullis J."/>
            <person name="Levesque C.A."/>
            <person name="Hambleton S."/>
        </authorList>
    </citation>
    <scope>NUCLEOTIDE SEQUENCE</scope>
    <source>
        <strain evidence="12">DAOMC 238032</strain>
    </source>
</reference>
<keyword evidence="5" id="KW-0677">Repeat</keyword>
<dbReference type="InterPro" id="IPR023395">
    <property type="entry name" value="MCP_dom_sf"/>
</dbReference>
<evidence type="ECO:0000256" key="10">
    <source>
        <dbReference type="RuleBase" id="RU000488"/>
    </source>
</evidence>
<evidence type="ECO:0000256" key="1">
    <source>
        <dbReference type="ARBA" id="ARBA00004225"/>
    </source>
</evidence>
<gene>
    <name evidence="12" type="ORF">A4X03_0g4922</name>
    <name evidence="11" type="ORF">JKIAZH3_G4239</name>
</gene>
<evidence type="ECO:0000256" key="8">
    <source>
        <dbReference type="ARBA" id="ARBA00023136"/>
    </source>
</evidence>
<accession>A0A177V7L3</accession>
<dbReference type="PANTHER" id="PTHR45624:SF12">
    <property type="entry name" value="MITOCHONDRIAL ORNITHINE TRANSPORTER 1"/>
    <property type="match status" value="1"/>
</dbReference>
<dbReference type="PANTHER" id="PTHR45624">
    <property type="entry name" value="MITOCHONDRIAL BASIC AMINO ACIDS TRANSPORTER-RELATED"/>
    <property type="match status" value="1"/>
</dbReference>
<evidence type="ECO:0000313" key="14">
    <source>
        <dbReference type="Proteomes" id="UP000836402"/>
    </source>
</evidence>
<feature type="repeat" description="Solcar" evidence="9">
    <location>
        <begin position="221"/>
        <end position="310"/>
    </location>
</feature>
<dbReference type="AlphaFoldDB" id="A0A177V7L3"/>
<feature type="repeat" description="Solcar" evidence="9">
    <location>
        <begin position="122"/>
        <end position="207"/>
    </location>
</feature>
<comment type="similarity">
    <text evidence="2 10">Belongs to the mitochondrial carrier (TC 2.A.29) family.</text>
</comment>
<evidence type="ECO:0000256" key="2">
    <source>
        <dbReference type="ARBA" id="ARBA00006375"/>
    </source>
</evidence>
<dbReference type="InterPro" id="IPR002067">
    <property type="entry name" value="MCP"/>
</dbReference>
<comment type="caution">
    <text evidence="12">The sequence shown here is derived from an EMBL/GenBank/DDBJ whole genome shotgun (WGS) entry which is preliminary data.</text>
</comment>
<evidence type="ECO:0000256" key="3">
    <source>
        <dbReference type="ARBA" id="ARBA00022448"/>
    </source>
</evidence>
<keyword evidence="4 9" id="KW-0812">Transmembrane</keyword>
<protein>
    <recommendedName>
        <fullName evidence="15">Mitochondrial carrier</fullName>
    </recommendedName>
</protein>
<dbReference type="EMBL" id="CAJHJG010000842">
    <property type="protein sequence ID" value="CAD6906499.1"/>
    <property type="molecule type" value="Genomic_DNA"/>
</dbReference>
<feature type="repeat" description="Solcar" evidence="9">
    <location>
        <begin position="21"/>
        <end position="103"/>
    </location>
</feature>
<evidence type="ECO:0000256" key="9">
    <source>
        <dbReference type="PROSITE-ProRule" id="PRU00282"/>
    </source>
</evidence>
<keyword evidence="14" id="KW-1185">Reference proteome</keyword>
<dbReference type="InterPro" id="IPR050567">
    <property type="entry name" value="Mitochondrial_Carrier"/>
</dbReference>
<dbReference type="InterPro" id="IPR018108">
    <property type="entry name" value="MCP_transmembrane"/>
</dbReference>
<dbReference type="GO" id="GO:1990575">
    <property type="term" value="P:mitochondrial L-ornithine transmembrane transport"/>
    <property type="evidence" value="ECO:0007669"/>
    <property type="project" value="TreeGrafter"/>
</dbReference>
<dbReference type="Gene3D" id="1.50.40.10">
    <property type="entry name" value="Mitochondrial carrier domain"/>
    <property type="match status" value="2"/>
</dbReference>
<evidence type="ECO:0000313" key="13">
    <source>
        <dbReference type="Proteomes" id="UP000077671"/>
    </source>
</evidence>
<evidence type="ECO:0000256" key="4">
    <source>
        <dbReference type="ARBA" id="ARBA00022692"/>
    </source>
</evidence>
<evidence type="ECO:0008006" key="15">
    <source>
        <dbReference type="Google" id="ProtNLM"/>
    </source>
</evidence>
<keyword evidence="8 9" id="KW-0472">Membrane</keyword>
<dbReference type="Pfam" id="PF00153">
    <property type="entry name" value="Mito_carr"/>
    <property type="match status" value="3"/>
</dbReference>
<proteinExistence type="inferred from homology"/>
<dbReference type="Proteomes" id="UP000836402">
    <property type="component" value="Unassembled WGS sequence"/>
</dbReference>
<reference evidence="11" key="3">
    <citation type="submission" date="2020-10" db="EMBL/GenBank/DDBJ databases">
        <authorList>
            <person name="Sedaghatjoo S."/>
        </authorList>
    </citation>
    <scope>NUCLEOTIDE SEQUENCE</scope>
    <source>
        <strain evidence="11">AZH3</strain>
    </source>
</reference>
<evidence type="ECO:0000313" key="12">
    <source>
        <dbReference type="EMBL" id="KAE8256920.1"/>
    </source>
</evidence>
<organism evidence="12 13">
    <name type="scientific">Tilletia caries</name>
    <name type="common">wheat bunt fungus</name>
    <dbReference type="NCBI Taxonomy" id="13290"/>
    <lineage>
        <taxon>Eukaryota</taxon>
        <taxon>Fungi</taxon>
        <taxon>Dikarya</taxon>
        <taxon>Basidiomycota</taxon>
        <taxon>Ustilaginomycotina</taxon>
        <taxon>Exobasidiomycetes</taxon>
        <taxon>Tilletiales</taxon>
        <taxon>Tilletiaceae</taxon>
        <taxon>Tilletia</taxon>
    </lineage>
</organism>
<keyword evidence="7" id="KW-0496">Mitochondrion</keyword>
<name>A0A177V7L3_9BASI</name>
<evidence type="ECO:0000313" key="11">
    <source>
        <dbReference type="EMBL" id="CAD6906499.1"/>
    </source>
</evidence>
<dbReference type="SUPFAM" id="SSF103506">
    <property type="entry name" value="Mitochondrial carrier"/>
    <property type="match status" value="1"/>
</dbReference>
<reference evidence="12" key="2">
    <citation type="journal article" date="2019" name="IMA Fungus">
        <title>Genome sequencing and comparison of five Tilletia species to identify candidate genes for the detection of regulated species infecting wheat.</title>
        <authorList>
            <person name="Nguyen H.D.T."/>
            <person name="Sultana T."/>
            <person name="Kesanakurti P."/>
            <person name="Hambleton S."/>
        </authorList>
    </citation>
    <scope>NUCLEOTIDE SEQUENCE</scope>
    <source>
        <strain evidence="12">DAOMC 238032</strain>
    </source>
</reference>
<comment type="subcellular location">
    <subcellularLocation>
        <location evidence="1">Mitochondrion membrane</location>
        <topology evidence="1">Multi-pass membrane protein</topology>
    </subcellularLocation>
</comment>
<keyword evidence="6" id="KW-1133">Transmembrane helix</keyword>
<evidence type="ECO:0000256" key="5">
    <source>
        <dbReference type="ARBA" id="ARBA00022737"/>
    </source>
</evidence>
<dbReference type="PROSITE" id="PS50920">
    <property type="entry name" value="SOLCAR"/>
    <property type="match status" value="3"/>
</dbReference>
<keyword evidence="3 10" id="KW-0813">Transport</keyword>